<dbReference type="Pfam" id="PF00171">
    <property type="entry name" value="Aldedh"/>
    <property type="match status" value="1"/>
</dbReference>
<dbReference type="Gene3D" id="3.40.605.10">
    <property type="entry name" value="Aldehyde Dehydrogenase, Chain A, domain 1"/>
    <property type="match status" value="1"/>
</dbReference>
<gene>
    <name evidence="4" type="ORF">AVDCRST_MAG93-1652</name>
</gene>
<dbReference type="Gene3D" id="3.40.309.10">
    <property type="entry name" value="Aldehyde Dehydrogenase, Chain A, domain 2"/>
    <property type="match status" value="1"/>
</dbReference>
<dbReference type="InterPro" id="IPR016161">
    <property type="entry name" value="Ald_DH/histidinol_DH"/>
</dbReference>
<accession>A0A6J4ICL1</accession>
<name>A0A6J4ICL1_9CHLR</name>
<proteinExistence type="inferred from homology"/>
<evidence type="ECO:0000256" key="2">
    <source>
        <dbReference type="ARBA" id="ARBA00023002"/>
    </source>
</evidence>
<dbReference type="GO" id="GO:0016620">
    <property type="term" value="F:oxidoreductase activity, acting on the aldehyde or oxo group of donors, NAD or NADP as acceptor"/>
    <property type="evidence" value="ECO:0007669"/>
    <property type="project" value="InterPro"/>
</dbReference>
<organism evidence="4">
    <name type="scientific">uncultured Chloroflexia bacterium</name>
    <dbReference type="NCBI Taxonomy" id="1672391"/>
    <lineage>
        <taxon>Bacteria</taxon>
        <taxon>Bacillati</taxon>
        <taxon>Chloroflexota</taxon>
        <taxon>Chloroflexia</taxon>
        <taxon>environmental samples</taxon>
    </lineage>
</organism>
<dbReference type="AlphaFoldDB" id="A0A6J4ICL1"/>
<dbReference type="InterPro" id="IPR016163">
    <property type="entry name" value="Ald_DH_C"/>
</dbReference>
<protein>
    <recommendedName>
        <fullName evidence="3">Aldehyde dehydrogenase domain-containing protein</fullName>
    </recommendedName>
</protein>
<dbReference type="InterPro" id="IPR016162">
    <property type="entry name" value="Ald_DH_N"/>
</dbReference>
<dbReference type="PANTHER" id="PTHR42804:SF1">
    <property type="entry name" value="ALDEHYDE DEHYDROGENASE-RELATED"/>
    <property type="match status" value="1"/>
</dbReference>
<keyword evidence="2" id="KW-0560">Oxidoreductase</keyword>
<feature type="non-terminal residue" evidence="4">
    <location>
        <position position="1"/>
    </location>
</feature>
<dbReference type="InterPro" id="IPR015590">
    <property type="entry name" value="Aldehyde_DH_dom"/>
</dbReference>
<comment type="similarity">
    <text evidence="1">Belongs to the aldehyde dehydrogenase family.</text>
</comment>
<dbReference type="SUPFAM" id="SSF53720">
    <property type="entry name" value="ALDH-like"/>
    <property type="match status" value="1"/>
</dbReference>
<dbReference type="EMBL" id="CADCTR010000559">
    <property type="protein sequence ID" value="CAA9248791.1"/>
    <property type="molecule type" value="Genomic_DNA"/>
</dbReference>
<evidence type="ECO:0000259" key="3">
    <source>
        <dbReference type="Pfam" id="PF00171"/>
    </source>
</evidence>
<dbReference type="PANTHER" id="PTHR42804">
    <property type="entry name" value="ALDEHYDE DEHYDROGENASE"/>
    <property type="match status" value="1"/>
</dbReference>
<reference evidence="4" key="1">
    <citation type="submission" date="2020-02" db="EMBL/GenBank/DDBJ databases">
        <authorList>
            <person name="Meier V. D."/>
        </authorList>
    </citation>
    <scope>NUCLEOTIDE SEQUENCE</scope>
    <source>
        <strain evidence="4">AVDCRST_MAG93</strain>
    </source>
</reference>
<evidence type="ECO:0000313" key="4">
    <source>
        <dbReference type="EMBL" id="CAA9248791.1"/>
    </source>
</evidence>
<feature type="domain" description="Aldehyde dehydrogenase" evidence="3">
    <location>
        <begin position="1"/>
        <end position="314"/>
    </location>
</feature>
<evidence type="ECO:0000256" key="1">
    <source>
        <dbReference type="ARBA" id="ARBA00009986"/>
    </source>
</evidence>
<sequence length="319" mass="33241">AMAMSKAAPALGYGNAVVLKPAPASTVVTATLGTIVAQHLPEGAFELVTGNAETGKLLVDHPDVAAVSFAGSMEAGRLVAQQVAGRGAKVQCEVGGQNSSVVLANADLDAAAKTLAYAAMGCAGQKYTATSRVIVEDAVYEGLRDRLVTAAEAMRIIDPENDLCQVGPLIDKRARCSALQAVERSHGRVLTGAEVLDHEGFYLTPTLVEVDDPMDHLAQKEVFAPVTTLMRAASAEEAIQIANGGRRGTVAAVLSDDVEEAMTFAERLEVGLVLTNAATTRIDHGAPLGASHRTGLDHKGLDNAAADFFAENRTVLVSW</sequence>